<dbReference type="EMBL" id="ML735718">
    <property type="protein sequence ID" value="KAE8419264.1"/>
    <property type="molecule type" value="Genomic_DNA"/>
</dbReference>
<accession>A0ABQ6WQ93</accession>
<keyword evidence="2" id="KW-1185">Reference proteome</keyword>
<protein>
    <submittedName>
        <fullName evidence="1">Uncharacterized protein</fullName>
    </submittedName>
</protein>
<sequence>MQLFLDPALAISLVELEVGIASVAFAILGDSIPSESNEYVSVSDFQELLPKHRYRTITGSHDCSLSRLVERFLVVRDTKYPRSKVSESGP</sequence>
<organism evidence="1 2">
    <name type="scientific">Aspergillus pseudocaelatus</name>
    <dbReference type="NCBI Taxonomy" id="1825620"/>
    <lineage>
        <taxon>Eukaryota</taxon>
        <taxon>Fungi</taxon>
        <taxon>Dikarya</taxon>
        <taxon>Ascomycota</taxon>
        <taxon>Pezizomycotina</taxon>
        <taxon>Eurotiomycetes</taxon>
        <taxon>Eurotiomycetidae</taxon>
        <taxon>Eurotiales</taxon>
        <taxon>Aspergillaceae</taxon>
        <taxon>Aspergillus</taxon>
        <taxon>Aspergillus subgen. Circumdati</taxon>
    </lineage>
</organism>
<proteinExistence type="predicted"/>
<reference evidence="1 2" key="1">
    <citation type="submission" date="2019-04" db="EMBL/GenBank/DDBJ databases">
        <authorList>
            <consortium name="DOE Joint Genome Institute"/>
            <person name="Mondo S."/>
            <person name="Kjaerbolling I."/>
            <person name="Vesth T."/>
            <person name="Frisvad J.C."/>
            <person name="Nybo J.L."/>
            <person name="Theobald S."/>
            <person name="Kildgaard S."/>
            <person name="Isbrandt T."/>
            <person name="Kuo A."/>
            <person name="Sato A."/>
            <person name="Lyhne E.K."/>
            <person name="Kogle M.E."/>
            <person name="Wiebenga A."/>
            <person name="Kun R.S."/>
            <person name="Lubbers R.J."/>
            <person name="Makela M.R."/>
            <person name="Barry K."/>
            <person name="Chovatia M."/>
            <person name="Clum A."/>
            <person name="Daum C."/>
            <person name="Haridas S."/>
            <person name="He G."/>
            <person name="LaButti K."/>
            <person name="Lipzen A."/>
            <person name="Riley R."/>
            <person name="Salamov A."/>
            <person name="Simmons B.A."/>
            <person name="Magnuson J.K."/>
            <person name="Henrissat B."/>
            <person name="Mortensen U.H."/>
            <person name="Larsen T.O."/>
            <person name="Devries R.P."/>
            <person name="Grigoriev I.V."/>
            <person name="Machida M."/>
            <person name="Baker S.E."/>
            <person name="Andersen M.R."/>
            <person name="Cantor M.N."/>
            <person name="Hua S.X."/>
        </authorList>
    </citation>
    <scope>NUCLEOTIDE SEQUENCE [LARGE SCALE GENOMIC DNA]</scope>
    <source>
        <strain evidence="1 2">CBS 117616</strain>
    </source>
</reference>
<evidence type="ECO:0000313" key="2">
    <source>
        <dbReference type="Proteomes" id="UP000325395"/>
    </source>
</evidence>
<evidence type="ECO:0000313" key="1">
    <source>
        <dbReference type="EMBL" id="KAE8419264.1"/>
    </source>
</evidence>
<gene>
    <name evidence="1" type="ORF">BDV36DRAFT_251741</name>
</gene>
<dbReference type="Proteomes" id="UP000325395">
    <property type="component" value="Unassembled WGS sequence"/>
</dbReference>
<name>A0ABQ6WQ93_9EURO</name>